<dbReference type="Proteomes" id="UP000292554">
    <property type="component" value="Unassembled WGS sequence"/>
</dbReference>
<evidence type="ECO:0000313" key="2">
    <source>
        <dbReference type="Proteomes" id="UP000292554"/>
    </source>
</evidence>
<evidence type="ECO:0000313" key="1">
    <source>
        <dbReference type="EMBL" id="TCI03689.1"/>
    </source>
</evidence>
<name>A0ABY2ALB8_9GAMM</name>
<protein>
    <submittedName>
        <fullName evidence="1">Uncharacterized protein</fullName>
    </submittedName>
</protein>
<gene>
    <name evidence="1" type="ORF">EZV61_09090</name>
</gene>
<organism evidence="1 2">
    <name type="scientific">Corallincola luteus</name>
    <dbReference type="NCBI Taxonomy" id="1775177"/>
    <lineage>
        <taxon>Bacteria</taxon>
        <taxon>Pseudomonadati</taxon>
        <taxon>Pseudomonadota</taxon>
        <taxon>Gammaproteobacteria</taxon>
        <taxon>Alteromonadales</taxon>
        <taxon>Psychromonadaceae</taxon>
        <taxon>Corallincola</taxon>
    </lineage>
</organism>
<accession>A0ABY2ALB8</accession>
<keyword evidence="2" id="KW-1185">Reference proteome</keyword>
<comment type="caution">
    <text evidence="1">The sequence shown here is derived from an EMBL/GenBank/DDBJ whole genome shotgun (WGS) entry which is preliminary data.</text>
</comment>
<dbReference type="EMBL" id="SJXE01000003">
    <property type="protein sequence ID" value="TCI03689.1"/>
    <property type="molecule type" value="Genomic_DNA"/>
</dbReference>
<sequence length="117" mass="13316">MKIPSLEQTKEEKDFSWFETQQDRFAFTARKKNGCNESHYVVDSAAFVSTSEPHLEYNHDRPCALGVTGEVVETWEDGVFVVSANGFDFWVEPDDIDGEASIGQFYSLKISDFTVYV</sequence>
<dbReference type="RefSeq" id="WP_131415139.1">
    <property type="nucleotide sequence ID" value="NZ_SJXE01000003.1"/>
</dbReference>
<proteinExistence type="predicted"/>
<reference evidence="1 2" key="1">
    <citation type="submission" date="2019-02" db="EMBL/GenBank/DDBJ databases">
        <title>Corallincola luteus sp. nov., a marine bacterium isolated from surface sediment of Bohai Sea in China.</title>
        <authorList>
            <person name="Ren Q."/>
        </authorList>
    </citation>
    <scope>NUCLEOTIDE SEQUENCE [LARGE SCALE GENOMIC DNA]</scope>
    <source>
        <strain evidence="1 2">DASS28</strain>
    </source>
</reference>